<accession>A0A183EYI6</accession>
<name>A0A183EYI6_9BILA</name>
<dbReference type="WBParaSite" id="GPUH_0002605701-mRNA-1">
    <property type="protein sequence ID" value="GPUH_0002605701-mRNA-1"/>
    <property type="gene ID" value="GPUH_0002605701"/>
</dbReference>
<proteinExistence type="predicted"/>
<organism evidence="1">
    <name type="scientific">Gongylonema pulchrum</name>
    <dbReference type="NCBI Taxonomy" id="637853"/>
    <lineage>
        <taxon>Eukaryota</taxon>
        <taxon>Metazoa</taxon>
        <taxon>Ecdysozoa</taxon>
        <taxon>Nematoda</taxon>
        <taxon>Chromadorea</taxon>
        <taxon>Rhabditida</taxon>
        <taxon>Spirurina</taxon>
        <taxon>Spiruromorpha</taxon>
        <taxon>Spiruroidea</taxon>
        <taxon>Gongylonematidae</taxon>
        <taxon>Gongylonema</taxon>
    </lineage>
</organism>
<protein>
    <submittedName>
        <fullName evidence="1">1-acyl-sn-glycerol-3-phosphate acyltransferase</fullName>
    </submittedName>
</protein>
<reference evidence="1" key="1">
    <citation type="submission" date="2016-06" db="UniProtKB">
        <authorList>
            <consortium name="WormBaseParasite"/>
        </authorList>
    </citation>
    <scope>IDENTIFICATION</scope>
</reference>
<evidence type="ECO:0000313" key="1">
    <source>
        <dbReference type="WBParaSite" id="GPUH_0002605701-mRNA-1"/>
    </source>
</evidence>
<sequence>LMGPASFVVRLLKCKGFIPVLFSQNDFDSSLSLKEQFIHIKTKLEDAAIGLESIS</sequence>
<dbReference type="AlphaFoldDB" id="A0A183EYI6"/>